<organism evidence="1">
    <name type="scientific">Anthurium amnicola</name>
    <dbReference type="NCBI Taxonomy" id="1678845"/>
    <lineage>
        <taxon>Eukaryota</taxon>
        <taxon>Viridiplantae</taxon>
        <taxon>Streptophyta</taxon>
        <taxon>Embryophyta</taxon>
        <taxon>Tracheophyta</taxon>
        <taxon>Spermatophyta</taxon>
        <taxon>Magnoliopsida</taxon>
        <taxon>Liliopsida</taxon>
        <taxon>Araceae</taxon>
        <taxon>Pothoideae</taxon>
        <taxon>Potheae</taxon>
        <taxon>Anthurium</taxon>
    </lineage>
</organism>
<reference evidence="1" key="1">
    <citation type="submission" date="2015-07" db="EMBL/GenBank/DDBJ databases">
        <title>Transcriptome Assembly of Anthurium amnicola.</title>
        <authorList>
            <person name="Suzuki J."/>
        </authorList>
    </citation>
    <scope>NUCLEOTIDE SEQUENCE</scope>
</reference>
<dbReference type="PANTHER" id="PTHR36766:SF40">
    <property type="entry name" value="DISEASE RESISTANCE PROTEIN RGA3"/>
    <property type="match status" value="1"/>
</dbReference>
<accession>A0A1D1XXD3</accession>
<proteinExistence type="predicted"/>
<sequence>QGLPSNLHKLPSLQKLELFDCPEIQYFPEEGLPPSLQRLWVRRCTKLQGLPSNLHNLPSLQELELTKCPEIQSLPSNMHNLPSLKNLELNDCPNIRVLPEGGLPKSLWQLYICGCPSLMSYREGGPNHHKIASIPTVWIFD</sequence>
<dbReference type="EMBL" id="GDJX01020878">
    <property type="protein sequence ID" value="JAT47058.1"/>
    <property type="molecule type" value="Transcribed_RNA"/>
</dbReference>
<evidence type="ECO:0000313" key="1">
    <source>
        <dbReference type="EMBL" id="JAT47058.1"/>
    </source>
</evidence>
<feature type="non-terminal residue" evidence="1">
    <location>
        <position position="1"/>
    </location>
</feature>
<dbReference type="Gene3D" id="3.80.10.10">
    <property type="entry name" value="Ribonuclease Inhibitor"/>
    <property type="match status" value="1"/>
</dbReference>
<dbReference type="InterPro" id="IPR032675">
    <property type="entry name" value="LRR_dom_sf"/>
</dbReference>
<dbReference type="AlphaFoldDB" id="A0A1D1XXD3"/>
<dbReference type="SUPFAM" id="SSF52058">
    <property type="entry name" value="L domain-like"/>
    <property type="match status" value="1"/>
</dbReference>
<gene>
    <name evidence="1" type="primary">At3g14460_7</name>
    <name evidence="1" type="ORF">g.40729</name>
</gene>
<dbReference type="PANTHER" id="PTHR36766">
    <property type="entry name" value="PLANT BROAD-SPECTRUM MILDEW RESISTANCE PROTEIN RPW8"/>
    <property type="match status" value="1"/>
</dbReference>
<name>A0A1D1XXD3_9ARAE</name>
<protein>
    <submittedName>
        <fullName evidence="1">Putative disease resistance protein At3g14460</fullName>
    </submittedName>
</protein>